<sequence>MYLDPSLITNYVDIQDLIQINMIILLIKYTFYTIWIVPAYRLAMTFKLWRKNFSFYSVQELAEEIKTIEGKISVLIPARNSENYITSSILSAFNQSVPPKSIYILNDNSTDNTIKKVMNFISQKNGKLKRVIYKDKYIFISYDVKRSDGIQVEINVVDFKEHMGKPSMINEVLPSLNDKVDYVLILDSDTIIERRYIEKMLVFLNRDSKLAGVNGTILLWKPEKEGRFSWFFAKAFRNLASLSYLLTLRFSETVFNSVNSLNGSCSIYKLKPLLEIGGIPTDTYVEDSSTSWHLQLLGYSVAYIPTAYSFTVDPSSPKRFFSKVLRITVGIQKLFLTRLPKLIKKKKYNLLLTSIYTSFGSLPFILMIANTINSIILASLGIYSSSILEKMYEIFQFTPISIILLAFLKYPINYLILSYVTGVLEVVAAYYFLRIIYKDEKIIRNALDRSKSSLILVPLILWVQSFIALIAFPITVFQILAKKKLSKW</sequence>
<evidence type="ECO:0000256" key="3">
    <source>
        <dbReference type="SAM" id="Phobius"/>
    </source>
</evidence>
<evidence type="ECO:0000259" key="4">
    <source>
        <dbReference type="Pfam" id="PF00535"/>
    </source>
</evidence>
<evidence type="ECO:0000313" key="7">
    <source>
        <dbReference type="EMBL" id="PMB75638.1"/>
    </source>
</evidence>
<proteinExistence type="predicted"/>
<dbReference type="GO" id="GO:0016757">
    <property type="term" value="F:glycosyltransferase activity"/>
    <property type="evidence" value="ECO:0007669"/>
    <property type="project" value="UniProtKB-KW"/>
</dbReference>
<feature type="transmembrane region" description="Helical" evidence="3">
    <location>
        <begin position="454"/>
        <end position="481"/>
    </location>
</feature>
<evidence type="ECO:0000313" key="6">
    <source>
        <dbReference type="EMBL" id="HEW63972.1"/>
    </source>
</evidence>
<dbReference type="Gene3D" id="3.90.550.10">
    <property type="entry name" value="Spore Coat Polysaccharide Biosynthesis Protein SpsA, Chain A"/>
    <property type="match status" value="1"/>
</dbReference>
<keyword evidence="3" id="KW-1133">Transmembrane helix</keyword>
<gene>
    <name evidence="7" type="ORF">C0188_02265</name>
    <name evidence="6" type="ORF">ENO39_02810</name>
</gene>
<dbReference type="EMBL" id="DSFH01000043">
    <property type="protein sequence ID" value="HEW63972.1"/>
    <property type="molecule type" value="Genomic_DNA"/>
</dbReference>
<dbReference type="InterPro" id="IPR001173">
    <property type="entry name" value="Glyco_trans_2-like"/>
</dbReference>
<evidence type="ECO:0000313" key="8">
    <source>
        <dbReference type="Proteomes" id="UP000237153"/>
    </source>
</evidence>
<evidence type="ECO:0000256" key="2">
    <source>
        <dbReference type="ARBA" id="ARBA00022679"/>
    </source>
</evidence>
<dbReference type="CDD" id="cd06423">
    <property type="entry name" value="CESA_like"/>
    <property type="match status" value="1"/>
</dbReference>
<keyword evidence="1" id="KW-0328">Glycosyltransferase</keyword>
<feature type="domain" description="Glycosyltransferase 2-like" evidence="5">
    <location>
        <begin position="182"/>
        <end position="376"/>
    </location>
</feature>
<dbReference type="InterPro" id="IPR029044">
    <property type="entry name" value="Nucleotide-diphossugar_trans"/>
</dbReference>
<name>A0A2J6N5F9_9CREN</name>
<dbReference type="Pfam" id="PF00535">
    <property type="entry name" value="Glycos_transf_2"/>
    <property type="match status" value="1"/>
</dbReference>
<feature type="domain" description="Glycosyltransferase 2-like" evidence="4">
    <location>
        <begin position="73"/>
        <end position="132"/>
    </location>
</feature>
<dbReference type="Proteomes" id="UP000886076">
    <property type="component" value="Unassembled WGS sequence"/>
</dbReference>
<dbReference type="PANTHER" id="PTHR43630:SF1">
    <property type="entry name" value="POLY-BETA-1,6-N-ACETYL-D-GLUCOSAMINE SYNTHASE"/>
    <property type="match status" value="1"/>
</dbReference>
<dbReference type="Pfam" id="PF13632">
    <property type="entry name" value="Glyco_trans_2_3"/>
    <property type="match status" value="1"/>
</dbReference>
<comment type="caution">
    <text evidence="7">The sequence shown here is derived from an EMBL/GenBank/DDBJ whole genome shotgun (WGS) entry which is preliminary data.</text>
</comment>
<evidence type="ECO:0000256" key="1">
    <source>
        <dbReference type="ARBA" id="ARBA00022676"/>
    </source>
</evidence>
<dbReference type="RefSeq" id="WP_272985304.1">
    <property type="nucleotide sequence ID" value="NZ_DSFH01000043.1"/>
</dbReference>
<keyword evidence="3" id="KW-0472">Membrane</keyword>
<dbReference type="Proteomes" id="UP000237153">
    <property type="component" value="Unassembled WGS sequence"/>
</dbReference>
<feature type="transmembrane region" description="Helical" evidence="3">
    <location>
        <begin position="414"/>
        <end position="433"/>
    </location>
</feature>
<dbReference type="PANTHER" id="PTHR43630">
    <property type="entry name" value="POLY-BETA-1,6-N-ACETYL-D-GLUCOSAMINE SYNTHASE"/>
    <property type="match status" value="1"/>
</dbReference>
<evidence type="ECO:0000259" key="5">
    <source>
        <dbReference type="Pfam" id="PF13632"/>
    </source>
</evidence>
<feature type="transmembrane region" description="Helical" evidence="3">
    <location>
        <begin position="20"/>
        <end position="43"/>
    </location>
</feature>
<accession>A0A2J6N5F9</accession>
<protein>
    <submittedName>
        <fullName evidence="6">Glycosyltransferase</fullName>
    </submittedName>
</protein>
<reference evidence="6" key="2">
    <citation type="journal article" date="2020" name="mSystems">
        <title>Genome- and Community-Level Interaction Insights into Carbon Utilization and Element Cycling Functions of Hydrothermarchaeota in Hydrothermal Sediment.</title>
        <authorList>
            <person name="Zhou Z."/>
            <person name="Liu Y."/>
            <person name="Xu W."/>
            <person name="Pan J."/>
            <person name="Luo Z.H."/>
            <person name="Li M."/>
        </authorList>
    </citation>
    <scope>NUCLEOTIDE SEQUENCE [LARGE SCALE GENOMIC DNA]</scope>
    <source>
        <strain evidence="6">SpSt-1261</strain>
    </source>
</reference>
<dbReference type="SUPFAM" id="SSF53448">
    <property type="entry name" value="Nucleotide-diphospho-sugar transferases"/>
    <property type="match status" value="1"/>
</dbReference>
<dbReference type="AlphaFoldDB" id="A0A2J6N5F9"/>
<reference evidence="7 8" key="1">
    <citation type="submission" date="2018-01" db="EMBL/GenBank/DDBJ databases">
        <title>Metagenomic assembled genomes from two thermal pools in the Uzon Caldera, Kamchatka, Russia.</title>
        <authorList>
            <person name="Wilkins L."/>
            <person name="Ettinger C."/>
        </authorList>
    </citation>
    <scope>NUCLEOTIDE SEQUENCE [LARGE SCALE GENOMIC DNA]</scope>
    <source>
        <strain evidence="7">ZAV-06</strain>
    </source>
</reference>
<keyword evidence="3" id="KW-0812">Transmembrane</keyword>
<dbReference type="EMBL" id="PNIM01000009">
    <property type="protein sequence ID" value="PMB75638.1"/>
    <property type="molecule type" value="Genomic_DNA"/>
</dbReference>
<keyword evidence="2" id="KW-0808">Transferase</keyword>
<organism evidence="7 8">
    <name type="scientific">Fervidicoccus fontis</name>
    <dbReference type="NCBI Taxonomy" id="683846"/>
    <lineage>
        <taxon>Archaea</taxon>
        <taxon>Thermoproteota</taxon>
        <taxon>Thermoprotei</taxon>
        <taxon>Fervidicoccales</taxon>
        <taxon>Fervidicoccaceae</taxon>
        <taxon>Fervidicoccus</taxon>
    </lineage>
</organism>